<keyword evidence="3" id="KW-1185">Reference proteome</keyword>
<evidence type="ECO:0000313" key="3">
    <source>
        <dbReference type="Proteomes" id="UP000694255"/>
    </source>
</evidence>
<dbReference type="GO" id="GO:0000245">
    <property type="term" value="P:spliceosomal complex assembly"/>
    <property type="evidence" value="ECO:0007669"/>
    <property type="project" value="InterPro"/>
</dbReference>
<dbReference type="GeneID" id="73467267"/>
<dbReference type="OrthoDB" id="438939at2759"/>
<dbReference type="PANTHER" id="PTHR12097">
    <property type="entry name" value="SPLICING FACTOR 3B, SUBUNIT 1-RELATED"/>
    <property type="match status" value="1"/>
</dbReference>
<protein>
    <submittedName>
        <fullName evidence="2">Uncharacterized protein</fullName>
    </submittedName>
</protein>
<dbReference type="EMBL" id="JAGSYN010000044">
    <property type="protein sequence ID" value="KAG7666036.1"/>
    <property type="molecule type" value="Genomic_DNA"/>
</dbReference>
<evidence type="ECO:0000256" key="1">
    <source>
        <dbReference type="SAM" id="MobiDB-lite"/>
    </source>
</evidence>
<dbReference type="RefSeq" id="XP_049266268.1">
    <property type="nucleotide sequence ID" value="XM_049408669.1"/>
</dbReference>
<proteinExistence type="predicted"/>
<evidence type="ECO:0000313" key="2">
    <source>
        <dbReference type="EMBL" id="KAG7666036.1"/>
    </source>
</evidence>
<dbReference type="AlphaFoldDB" id="A0A8J5QJT4"/>
<dbReference type="Proteomes" id="UP000694255">
    <property type="component" value="Unassembled WGS sequence"/>
</dbReference>
<feature type="compositionally biased region" description="Basic and acidic residues" evidence="1">
    <location>
        <begin position="43"/>
        <end position="52"/>
    </location>
</feature>
<feature type="compositionally biased region" description="Basic and acidic residues" evidence="1">
    <location>
        <begin position="1"/>
        <end position="23"/>
    </location>
</feature>
<organism evidence="2 3">
    <name type="scientific">[Candida] subhashii</name>
    <dbReference type="NCBI Taxonomy" id="561895"/>
    <lineage>
        <taxon>Eukaryota</taxon>
        <taxon>Fungi</taxon>
        <taxon>Dikarya</taxon>
        <taxon>Ascomycota</taxon>
        <taxon>Saccharomycotina</taxon>
        <taxon>Pichiomycetes</taxon>
        <taxon>Debaryomycetaceae</taxon>
        <taxon>Spathaspora</taxon>
    </lineage>
</organism>
<dbReference type="InterPro" id="IPR038737">
    <property type="entry name" value="SF3b_su1-like"/>
</dbReference>
<dbReference type="GO" id="GO:0003729">
    <property type="term" value="F:mRNA binding"/>
    <property type="evidence" value="ECO:0007669"/>
    <property type="project" value="InterPro"/>
</dbReference>
<sequence>MAERDLEREEKRIDQLIKEKQKEQPQLQQSEVEEPIRKRKRRWDVTPEEYSKQQEAQQQKQLITKEASQLLERLKEASVPIIHGIPLTDEILDKILPEGYIKVSPPPGFKQLDKDAIPDIYSATVVTGSGPGSQYYVPPSNEQAAILPSTTDLVIPGVQGLEFFKEEDMKYFGKLVTTDPQSLDANTFFLNLRYFNYNFQFLPSSIVRKRAMRQLSDSANKFGPKILLNQILPILLEPNLDSTELHTLVKLINRILYQFDELIRPYTQQLLQVISPFLIDEDPIIRLETREIVSNLTKAAGNRL</sequence>
<feature type="region of interest" description="Disordered" evidence="1">
    <location>
        <begin position="1"/>
        <end position="59"/>
    </location>
</feature>
<gene>
    <name evidence="2" type="ORF">J8A68_000466</name>
</gene>
<reference evidence="2 3" key="1">
    <citation type="journal article" date="2021" name="DNA Res.">
        <title>Genome analysis of Candida subhashii reveals its hybrid nature and dual mitochondrial genome conformations.</title>
        <authorList>
            <person name="Mixao V."/>
            <person name="Hegedusova E."/>
            <person name="Saus E."/>
            <person name="Pryszcz L.P."/>
            <person name="Cillingova A."/>
            <person name="Nosek J."/>
            <person name="Gabaldon T."/>
        </authorList>
    </citation>
    <scope>NUCLEOTIDE SEQUENCE [LARGE SCALE GENOMIC DNA]</scope>
    <source>
        <strain evidence="2 3">CBS 10753</strain>
    </source>
</reference>
<comment type="caution">
    <text evidence="2">The sequence shown here is derived from an EMBL/GenBank/DDBJ whole genome shotgun (WGS) entry which is preliminary data.</text>
</comment>
<name>A0A8J5QJT4_9ASCO</name>
<accession>A0A8J5QJT4</accession>